<evidence type="ECO:0000313" key="4">
    <source>
        <dbReference type="Proteomes" id="UP000554837"/>
    </source>
</evidence>
<dbReference type="Pfam" id="PF00041">
    <property type="entry name" value="fn3"/>
    <property type="match status" value="1"/>
</dbReference>
<dbReference type="EMBL" id="JACHHO010000002">
    <property type="protein sequence ID" value="MBB5204857.1"/>
    <property type="molecule type" value="Genomic_DNA"/>
</dbReference>
<organism evidence="3 4">
    <name type="scientific">Inhella inkyongensis</name>
    <dbReference type="NCBI Taxonomy" id="392593"/>
    <lineage>
        <taxon>Bacteria</taxon>
        <taxon>Pseudomonadati</taxon>
        <taxon>Pseudomonadota</taxon>
        <taxon>Betaproteobacteria</taxon>
        <taxon>Burkholderiales</taxon>
        <taxon>Sphaerotilaceae</taxon>
        <taxon>Inhella</taxon>
    </lineage>
</organism>
<dbReference type="InterPro" id="IPR036116">
    <property type="entry name" value="FN3_sf"/>
</dbReference>
<protein>
    <recommendedName>
        <fullName evidence="2">Fibronectin type-III domain-containing protein</fullName>
    </recommendedName>
</protein>
<dbReference type="InterPro" id="IPR013783">
    <property type="entry name" value="Ig-like_fold"/>
</dbReference>
<dbReference type="Pfam" id="PF14240">
    <property type="entry name" value="YHYH"/>
    <property type="match status" value="1"/>
</dbReference>
<dbReference type="SMART" id="SM00060">
    <property type="entry name" value="FN3"/>
    <property type="match status" value="1"/>
</dbReference>
<gene>
    <name evidence="3" type="ORF">HNQ51_002171</name>
</gene>
<evidence type="ECO:0000259" key="2">
    <source>
        <dbReference type="PROSITE" id="PS50853"/>
    </source>
</evidence>
<dbReference type="RefSeq" id="WP_217503022.1">
    <property type="nucleotide sequence ID" value="NZ_CP040709.1"/>
</dbReference>
<dbReference type="SUPFAM" id="SSF49265">
    <property type="entry name" value="Fibronectin type III"/>
    <property type="match status" value="1"/>
</dbReference>
<dbReference type="Gene3D" id="2.60.40.10">
    <property type="entry name" value="Immunoglobulins"/>
    <property type="match status" value="1"/>
</dbReference>
<name>A0A840S166_9BURK</name>
<keyword evidence="4" id="KW-1185">Reference proteome</keyword>
<evidence type="ECO:0000256" key="1">
    <source>
        <dbReference type="SAM" id="MobiDB-lite"/>
    </source>
</evidence>
<proteinExistence type="predicted"/>
<feature type="compositionally biased region" description="Low complexity" evidence="1">
    <location>
        <begin position="36"/>
        <end position="56"/>
    </location>
</feature>
<feature type="domain" description="Fibronectin type-III" evidence="2">
    <location>
        <begin position="51"/>
        <end position="142"/>
    </location>
</feature>
<reference evidence="3 4" key="1">
    <citation type="submission" date="2020-08" db="EMBL/GenBank/DDBJ databases">
        <title>Genomic Encyclopedia of Type Strains, Phase IV (KMG-IV): sequencing the most valuable type-strain genomes for metagenomic binning, comparative biology and taxonomic classification.</title>
        <authorList>
            <person name="Goeker M."/>
        </authorList>
    </citation>
    <scope>NUCLEOTIDE SEQUENCE [LARGE SCALE GENOMIC DNA]</scope>
    <source>
        <strain evidence="3 4">DSM 23958</strain>
    </source>
</reference>
<evidence type="ECO:0000313" key="3">
    <source>
        <dbReference type="EMBL" id="MBB5204857.1"/>
    </source>
</evidence>
<dbReference type="InterPro" id="IPR003961">
    <property type="entry name" value="FN3_dom"/>
</dbReference>
<comment type="caution">
    <text evidence="3">The sequence shown here is derived from an EMBL/GenBank/DDBJ whole genome shotgun (WGS) entry which is preliminary data.</text>
</comment>
<dbReference type="AlphaFoldDB" id="A0A840S166"/>
<dbReference type="Proteomes" id="UP000554837">
    <property type="component" value="Unassembled WGS sequence"/>
</dbReference>
<sequence>MRKAFKAQPPSLSALSLMGLLALPLWGCGGGGSGSGDSSTTPTTPTTPATVPGAPSLGTVTAGNGSASLAFTAPSSTGGSAITDYLATCSLGASAFTATATSSPVVVSGLSNGSSYSCSVQARNAVGAGPASAAATVSPAAASAGASTAGVECAYSRSAFNSSPSVNAIASAAWNCTASTRVLTANGLPDHATGTFPNANNPNAIAAQSVSASFTLSPSYSGTATTLGGPRGPTGYVLNGVKIDANTAGTCPDGATSTGSCSLIGNTGAWSIEALGQSSFNFGPDANNAHVQPGGEYHYHGMPEGFITLRGGGPGKMTLVGWAADGFPIYARYGYSVAGDASSPLKVITGSYRLKSAVSANRPSPSLIPLGTFAQDWEYVAGLGDLDECNGRTGVTPEFPNGIYHYYATDSYPYFQRCVKGRT</sequence>
<dbReference type="CDD" id="cd00063">
    <property type="entry name" value="FN3"/>
    <property type="match status" value="1"/>
</dbReference>
<dbReference type="PROSITE" id="PS50853">
    <property type="entry name" value="FN3"/>
    <property type="match status" value="1"/>
</dbReference>
<accession>A0A840S166</accession>
<feature type="region of interest" description="Disordered" evidence="1">
    <location>
        <begin position="32"/>
        <end position="58"/>
    </location>
</feature>
<dbReference type="InterPro" id="IPR025924">
    <property type="entry name" value="YHYH_dom"/>
</dbReference>